<dbReference type="EMBL" id="MW030554">
    <property type="protein sequence ID" value="QPI16314.1"/>
    <property type="molecule type" value="Genomic_DNA"/>
</dbReference>
<reference evidence="1" key="1">
    <citation type="submission" date="2020-08" db="EMBL/GenBank/DDBJ databases">
        <title>Bridging the membrane lipid divide: bacteria of the FCB group superphylum have the potential to synthesize archaeal ether lipids.</title>
        <authorList>
            <person name="Villanueva L."/>
            <person name="von Meijenfeldt F.A.B."/>
            <person name="Westbye A.B."/>
            <person name="Yadav S."/>
            <person name="Hopmans E.C."/>
            <person name="Dutilh B.E."/>
            <person name="Sinninghe Damste J.S."/>
        </authorList>
    </citation>
    <scope>NUCLEOTIDE SEQUENCE</scope>
    <source>
        <strain evidence="1">NIOZ-UU157</strain>
    </source>
</reference>
<protein>
    <submittedName>
        <fullName evidence="1">Uncharacterized protein</fullName>
    </submittedName>
</protein>
<accession>A0A7S9XFJ6</accession>
<proteinExistence type="predicted"/>
<name>A0A7S9XFJ6_9VIRU</name>
<sequence length="178" mass="20657">MLRQRNLKSLQTSNLRTLQMRRRMQHNLKKRKPMYAIERIAGENLLLNYERVKKSLEQALEYSDGERNATEIILSSISEPGIFQIWQIFKDGQGVALGSTRVVHYGTFTALHIITLAGETDGNLTEWAAIFEEEMKEQPIDMLELTGRRGFVKQLEKAGWTERYTTMRKLIKEKPNGE</sequence>
<gene>
    <name evidence="1" type="ORF">NIOZUU157_00202</name>
</gene>
<organism evidence="1">
    <name type="scientific">Virus NIOZ-UU157</name>
    <dbReference type="NCBI Taxonomy" id="2763269"/>
    <lineage>
        <taxon>Viruses</taxon>
    </lineage>
</organism>
<evidence type="ECO:0000313" key="1">
    <source>
        <dbReference type="EMBL" id="QPI16314.1"/>
    </source>
</evidence>